<feature type="compositionally biased region" description="Basic residues" evidence="2">
    <location>
        <begin position="72"/>
        <end position="84"/>
    </location>
</feature>
<accession>A0A653DBX1</accession>
<evidence type="ECO:0000313" key="4">
    <source>
        <dbReference type="Proteomes" id="UP000410492"/>
    </source>
</evidence>
<evidence type="ECO:0000313" key="3">
    <source>
        <dbReference type="EMBL" id="VEN57702.1"/>
    </source>
</evidence>
<feature type="compositionally biased region" description="Basic and acidic residues" evidence="2">
    <location>
        <begin position="1079"/>
        <end position="1093"/>
    </location>
</feature>
<feature type="compositionally biased region" description="Polar residues" evidence="2">
    <location>
        <begin position="533"/>
        <end position="553"/>
    </location>
</feature>
<feature type="region of interest" description="Disordered" evidence="2">
    <location>
        <begin position="155"/>
        <end position="232"/>
    </location>
</feature>
<feature type="region of interest" description="Disordered" evidence="2">
    <location>
        <begin position="54"/>
        <end position="91"/>
    </location>
</feature>
<feature type="region of interest" description="Disordered" evidence="2">
    <location>
        <begin position="1208"/>
        <end position="1232"/>
    </location>
</feature>
<dbReference type="Proteomes" id="UP000410492">
    <property type="component" value="Unassembled WGS sequence"/>
</dbReference>
<feature type="region of interest" description="Disordered" evidence="2">
    <location>
        <begin position="343"/>
        <end position="379"/>
    </location>
</feature>
<gene>
    <name evidence="3" type="ORF">CALMAC_LOCUS16276</name>
</gene>
<feature type="region of interest" description="Disordered" evidence="2">
    <location>
        <begin position="1079"/>
        <end position="1114"/>
    </location>
</feature>
<reference evidence="3 4" key="1">
    <citation type="submission" date="2019-01" db="EMBL/GenBank/DDBJ databases">
        <authorList>
            <person name="Sayadi A."/>
        </authorList>
    </citation>
    <scope>NUCLEOTIDE SEQUENCE [LARGE SCALE GENOMIC DNA]</scope>
</reference>
<feature type="region of interest" description="Disordered" evidence="2">
    <location>
        <begin position="1017"/>
        <end position="1038"/>
    </location>
</feature>
<dbReference type="AlphaFoldDB" id="A0A653DBX1"/>
<dbReference type="OrthoDB" id="7989901at2759"/>
<protein>
    <submittedName>
        <fullName evidence="3">Uncharacterized protein</fullName>
    </submittedName>
</protein>
<feature type="compositionally biased region" description="Basic and acidic residues" evidence="2">
    <location>
        <begin position="1017"/>
        <end position="1036"/>
    </location>
</feature>
<dbReference type="EMBL" id="CAACVG010011273">
    <property type="protein sequence ID" value="VEN57702.1"/>
    <property type="molecule type" value="Genomic_DNA"/>
</dbReference>
<sequence length="1232" mass="140775">MKMNSTQEFSIYTGNTNFTSPVNRTFGCSYDLPEKIRKKDKKWSIGSIFRKKKKEDSDTSSEEDTHKNFFGLRRRKPKSKKKPTPKTVGTFDHIVIPPEPRSPVTLTLYRHEDSGVFSDPTEGLHRYTHASDNCISTRKVYGEIITDSKNLLTTASVDRNKRPRKQVKARAEARRTPQNASSSEEESNSSLKKFTDESKTTSKKSRAARTERYLKRRSRDGENPYNYLKLSKSDTEKSNLGVLSCGDSSRSHSRSPLMPNLIMPLENHTASSLTPPPYPYGNIRCQSIESKYMPSNYYPNKFLQDKFPELRSYSYDSNIHRAVSEDVIQPVVKQNNNSRYSSISFRDNWQYRQPPTPPPRDPNRVNNGRPDSCVYSSLGRNKRHSDVNSYFNHRYTTDCNVPKNAYASRPFSTSIETDKPRSIQRINQLKDERSLFLDAERSNDMDNHRNKIPASVTADTSRTMNKSDEFDYLTSKSPRSRRPIFIQETTKSLVPWRKIEHQNNITNKSNLNRTQSNSPRMFVVTAEAKTEVYPTSQSRDDVNNNFATNGESPKQNEKLSPPLDSANSNLELNDEDSKKPTNLEDALNELEEIYNSLRLGDEDLLERAEQREKEAQANYINDLYPNYSARGALSDSSFSYEPYHTVASPRKKRLTRKERSANIKDDDMAFRKFYRKRSTTINDPQSVVAKVSYLMTSPMNMNDFEDELLQNTSKEPDITHDDVLYRNIKHANTSLKVLEPQPPFGIPLGPIAVASSNDYLHAKPESIVYRPLFKHKKVPDIIKDDLAFRNLRKDHNKVPILPPNNNIENSNLMYLQKKRAQRSKSANIRHILDQRNDNDMENEFCRLTDIADAMQIARLVLREKENRIAATRKGSMSDPDTKYVTTWPSAYTMKENRSSNISKEPYTRNMLTLLGPKKDLKPTCTGEGQNNTKNGSLTASVEDILSVLEKEAKQTTEKINNELRSLQERKERLAKLKVKTTVSEGVNDLTRRLSDIDAVSNHAKMCEKFLETAIAEKMDDTSDSRESPKTDNEKLVEQPVGAHKSEFLAGLHEFSNVVSDIKIPYIDSGSKIEKLDKTEDKTIESEVIPDKDLNNTSSSTATASKGRENPEGKEDRIKAMDALKSSYLVASIEKANDKEKFSDCQASEESTKDMEVDTVYKNEETKSEEVIEERADTEPLYENIDVICKNDESKDILVEKMNRIIRSRTPSGRENARPLSFLAQAKSKSVTM</sequence>
<feature type="compositionally biased region" description="Basic and acidic residues" evidence="2">
    <location>
        <begin position="1105"/>
        <end position="1114"/>
    </location>
</feature>
<evidence type="ECO:0000256" key="1">
    <source>
        <dbReference type="SAM" id="Coils"/>
    </source>
</evidence>
<proteinExistence type="predicted"/>
<name>A0A653DBX1_CALMS</name>
<feature type="compositionally biased region" description="Polar residues" evidence="2">
    <location>
        <begin position="343"/>
        <end position="353"/>
    </location>
</feature>
<feature type="coiled-coil region" evidence="1">
    <location>
        <begin position="945"/>
        <end position="979"/>
    </location>
</feature>
<keyword evidence="4" id="KW-1185">Reference proteome</keyword>
<feature type="region of interest" description="Disordered" evidence="2">
    <location>
        <begin position="531"/>
        <end position="582"/>
    </location>
</feature>
<organism evidence="3 4">
    <name type="scientific">Callosobruchus maculatus</name>
    <name type="common">Southern cowpea weevil</name>
    <name type="synonym">Pulse bruchid</name>
    <dbReference type="NCBI Taxonomy" id="64391"/>
    <lineage>
        <taxon>Eukaryota</taxon>
        <taxon>Metazoa</taxon>
        <taxon>Ecdysozoa</taxon>
        <taxon>Arthropoda</taxon>
        <taxon>Hexapoda</taxon>
        <taxon>Insecta</taxon>
        <taxon>Pterygota</taxon>
        <taxon>Neoptera</taxon>
        <taxon>Endopterygota</taxon>
        <taxon>Coleoptera</taxon>
        <taxon>Polyphaga</taxon>
        <taxon>Cucujiformia</taxon>
        <taxon>Chrysomeloidea</taxon>
        <taxon>Chrysomelidae</taxon>
        <taxon>Bruchinae</taxon>
        <taxon>Bruchini</taxon>
        <taxon>Callosobruchus</taxon>
    </lineage>
</organism>
<evidence type="ECO:0000256" key="2">
    <source>
        <dbReference type="SAM" id="MobiDB-lite"/>
    </source>
</evidence>
<keyword evidence="1" id="KW-0175">Coiled coil</keyword>